<feature type="domain" description="Glycoside hydrolase 131 catalytic N-terminal" evidence="2">
    <location>
        <begin position="24"/>
        <end position="279"/>
    </location>
</feature>
<evidence type="ECO:0000313" key="4">
    <source>
        <dbReference type="Proteomes" id="UP000033483"/>
    </source>
</evidence>
<reference evidence="3 4" key="1">
    <citation type="submission" date="2015-03" db="EMBL/GenBank/DDBJ databases">
        <authorList>
            <person name="Radwan O."/>
            <person name="Al-Naeli F.A."/>
            <person name="Rendon G.A."/>
            <person name="Fields C."/>
        </authorList>
    </citation>
    <scope>NUCLEOTIDE SEQUENCE [LARGE SCALE GENOMIC DNA]</scope>
    <source>
        <strain evidence="3">CR-DP1</strain>
    </source>
</reference>
<evidence type="ECO:0000313" key="3">
    <source>
        <dbReference type="EMBL" id="KKA28951.1"/>
    </source>
</evidence>
<protein>
    <recommendedName>
        <fullName evidence="2">Glycoside hydrolase 131 catalytic N-terminal domain-containing protein</fullName>
    </recommendedName>
</protein>
<dbReference type="EMBL" id="LAEV01001086">
    <property type="protein sequence ID" value="KKA28951.1"/>
    <property type="molecule type" value="Genomic_DNA"/>
</dbReference>
<dbReference type="Gene3D" id="2.60.120.1160">
    <property type="match status" value="1"/>
</dbReference>
<dbReference type="Pfam" id="PF18271">
    <property type="entry name" value="GH131_N"/>
    <property type="match status" value="1"/>
</dbReference>
<dbReference type="OrthoDB" id="5283326at2759"/>
<dbReference type="Proteomes" id="UP000033483">
    <property type="component" value="Unassembled WGS sequence"/>
</dbReference>
<comment type="caution">
    <text evidence="3">The sequence shown here is derived from an EMBL/GenBank/DDBJ whole genome shotgun (WGS) entry which is preliminary data.</text>
</comment>
<evidence type="ECO:0000256" key="1">
    <source>
        <dbReference type="SAM" id="SignalP"/>
    </source>
</evidence>
<proteinExistence type="predicted"/>
<dbReference type="AlphaFoldDB" id="A0A0F4ZFP9"/>
<dbReference type="PANTHER" id="PTHR34612">
    <property type="entry name" value="GH131_N DOMAIN-CONTAINING PROTEIN"/>
    <property type="match status" value="1"/>
</dbReference>
<name>A0A0F4ZFP9_9PEZI</name>
<organism evidence="3 4">
    <name type="scientific">Thielaviopsis punctulata</name>
    <dbReference type="NCBI Taxonomy" id="72032"/>
    <lineage>
        <taxon>Eukaryota</taxon>
        <taxon>Fungi</taxon>
        <taxon>Dikarya</taxon>
        <taxon>Ascomycota</taxon>
        <taxon>Pezizomycotina</taxon>
        <taxon>Sordariomycetes</taxon>
        <taxon>Hypocreomycetidae</taxon>
        <taxon>Microascales</taxon>
        <taxon>Ceratocystidaceae</taxon>
        <taxon>Thielaviopsis</taxon>
    </lineage>
</organism>
<evidence type="ECO:0000259" key="2">
    <source>
        <dbReference type="Pfam" id="PF18271"/>
    </source>
</evidence>
<feature type="signal peptide" evidence="1">
    <location>
        <begin position="1"/>
        <end position="18"/>
    </location>
</feature>
<keyword evidence="1" id="KW-0732">Signal</keyword>
<accession>A0A0F4ZFP9</accession>
<feature type="chain" id="PRO_5002482595" description="Glycoside hydrolase 131 catalytic N-terminal domain-containing protein" evidence="1">
    <location>
        <begin position="19"/>
        <end position="290"/>
    </location>
</feature>
<sequence>MYSRSLIAAALAAAPAVAQVCPLAFDGRVPDNFTLDTFDSNNGVFNPSFVLGANLTWSEELQLPGGSSLFSDNTQPVEVTINDKSIFAPSPDNVQVGFRRAELQIASNSGTDNSTLGIKTLHFSLKKDITRPLNLSHEYQLVFLEDNTFSTNQFALKTGTILGQNTTNPDTLQLFGNVNDAKPGLIFSAPFTAGKFHNFALKLDFNANTTQVFYSTGNCSLSQQTEAIANDVSGQGQFHFGILKKPTGNFTDITKSGFQESGINEGIVYSGIFMEDSADDCLSLSRTTKA</sequence>
<dbReference type="PANTHER" id="PTHR34612:SF2">
    <property type="entry name" value="GLYCOSIDE HYDROLASE 131 CATALYTIC N-TERMINAL DOMAIN-CONTAINING PROTEIN"/>
    <property type="match status" value="1"/>
</dbReference>
<keyword evidence="4" id="KW-1185">Reference proteome</keyword>
<dbReference type="InterPro" id="IPR041524">
    <property type="entry name" value="GH131_N"/>
</dbReference>
<gene>
    <name evidence="3" type="ORF">TD95_005422</name>
</gene>